<dbReference type="PANTHER" id="PTHR25462:SF296">
    <property type="entry name" value="MEIOTIC P26, ISOFORM F"/>
    <property type="match status" value="1"/>
</dbReference>
<dbReference type="CDD" id="cd19757">
    <property type="entry name" value="Bbox1"/>
    <property type="match status" value="1"/>
</dbReference>
<dbReference type="OrthoDB" id="6048873at2759"/>
<organism evidence="3 4">
    <name type="scientific">Mytilus coruscus</name>
    <name type="common">Sea mussel</name>
    <dbReference type="NCBI Taxonomy" id="42192"/>
    <lineage>
        <taxon>Eukaryota</taxon>
        <taxon>Metazoa</taxon>
        <taxon>Spiralia</taxon>
        <taxon>Lophotrochozoa</taxon>
        <taxon>Mollusca</taxon>
        <taxon>Bivalvia</taxon>
        <taxon>Autobranchia</taxon>
        <taxon>Pteriomorphia</taxon>
        <taxon>Mytilida</taxon>
        <taxon>Mytiloidea</taxon>
        <taxon>Mytilidae</taxon>
        <taxon>Mytilinae</taxon>
        <taxon>Mytilus</taxon>
    </lineage>
</organism>
<protein>
    <recommendedName>
        <fullName evidence="2">B box-type domain-containing protein</fullName>
    </recommendedName>
</protein>
<dbReference type="SUPFAM" id="SSF57845">
    <property type="entry name" value="B-box zinc-binding domain"/>
    <property type="match status" value="1"/>
</dbReference>
<keyword evidence="1" id="KW-0862">Zinc</keyword>
<sequence>MAHSQSIRKGQIPVNCGLCETDRPIKWKCLDCDLLLCNHCKEKVHLRVKTARDHRIVDLKEIGLYKEILDFANIPCLDHAGQYTCLYCKKCDTLVCPTCVSKVHKKHDLTEIQEGYNMKIDKLKKGQSKFQRERKEIVSRKEQLNQLLSAENSKYNQVKQDVLKHEKSVKAAVEIRRIRSESKHCF</sequence>
<proteinExistence type="predicted"/>
<name>A0A6J8EZU3_MYTCO</name>
<keyword evidence="1" id="KW-0863">Zinc-finger</keyword>
<evidence type="ECO:0000259" key="2">
    <source>
        <dbReference type="PROSITE" id="PS50119"/>
    </source>
</evidence>
<feature type="domain" description="B box-type" evidence="2">
    <location>
        <begin position="11"/>
        <end position="59"/>
    </location>
</feature>
<accession>A0A6J8EZU3</accession>
<keyword evidence="1" id="KW-0479">Metal-binding</keyword>
<feature type="domain" description="B box-type" evidence="2">
    <location>
        <begin position="71"/>
        <end position="112"/>
    </location>
</feature>
<evidence type="ECO:0000256" key="1">
    <source>
        <dbReference type="PROSITE-ProRule" id="PRU00024"/>
    </source>
</evidence>
<evidence type="ECO:0000313" key="4">
    <source>
        <dbReference type="Proteomes" id="UP000507470"/>
    </source>
</evidence>
<keyword evidence="4" id="KW-1185">Reference proteome</keyword>
<evidence type="ECO:0000313" key="3">
    <source>
        <dbReference type="EMBL" id="CAC5425987.1"/>
    </source>
</evidence>
<dbReference type="InterPro" id="IPR000315">
    <property type="entry name" value="Znf_B-box"/>
</dbReference>
<dbReference type="Gene3D" id="4.10.830.40">
    <property type="match status" value="1"/>
</dbReference>
<dbReference type="EMBL" id="CACVKT020010330">
    <property type="protein sequence ID" value="CAC5425987.1"/>
    <property type="molecule type" value="Genomic_DNA"/>
</dbReference>
<dbReference type="GO" id="GO:0008270">
    <property type="term" value="F:zinc ion binding"/>
    <property type="evidence" value="ECO:0007669"/>
    <property type="project" value="UniProtKB-KW"/>
</dbReference>
<dbReference type="Gene3D" id="3.30.160.60">
    <property type="entry name" value="Classic Zinc Finger"/>
    <property type="match status" value="1"/>
</dbReference>
<dbReference type="InterPro" id="IPR047153">
    <property type="entry name" value="TRIM45/56/19-like"/>
</dbReference>
<gene>
    <name evidence="3" type="ORF">MCOR_57747</name>
</gene>
<dbReference type="AlphaFoldDB" id="A0A6J8EZU3"/>
<dbReference type="Pfam" id="PF00643">
    <property type="entry name" value="zf-B_box"/>
    <property type="match status" value="1"/>
</dbReference>
<dbReference type="SMART" id="SM00336">
    <property type="entry name" value="BBOX"/>
    <property type="match status" value="2"/>
</dbReference>
<dbReference type="Proteomes" id="UP000507470">
    <property type="component" value="Unassembled WGS sequence"/>
</dbReference>
<reference evidence="3 4" key="1">
    <citation type="submission" date="2020-06" db="EMBL/GenBank/DDBJ databases">
        <authorList>
            <person name="Li R."/>
            <person name="Bekaert M."/>
        </authorList>
    </citation>
    <scope>NUCLEOTIDE SEQUENCE [LARGE SCALE GENOMIC DNA]</scope>
    <source>
        <strain evidence="4">wild</strain>
    </source>
</reference>
<dbReference type="PROSITE" id="PS50119">
    <property type="entry name" value="ZF_BBOX"/>
    <property type="match status" value="2"/>
</dbReference>
<dbReference type="PANTHER" id="PTHR25462">
    <property type="entry name" value="BONUS, ISOFORM C-RELATED"/>
    <property type="match status" value="1"/>
</dbReference>